<dbReference type="SUPFAM" id="SSF48726">
    <property type="entry name" value="Immunoglobulin"/>
    <property type="match status" value="5"/>
</dbReference>
<organism evidence="6 7">
    <name type="scientific">Cotesia congregata</name>
    <name type="common">Parasitoid wasp</name>
    <name type="synonym">Apanteles congregatus</name>
    <dbReference type="NCBI Taxonomy" id="51543"/>
    <lineage>
        <taxon>Eukaryota</taxon>
        <taxon>Metazoa</taxon>
        <taxon>Ecdysozoa</taxon>
        <taxon>Arthropoda</taxon>
        <taxon>Hexapoda</taxon>
        <taxon>Insecta</taxon>
        <taxon>Pterygota</taxon>
        <taxon>Neoptera</taxon>
        <taxon>Endopterygota</taxon>
        <taxon>Hymenoptera</taxon>
        <taxon>Apocrita</taxon>
        <taxon>Ichneumonoidea</taxon>
        <taxon>Braconidae</taxon>
        <taxon>Microgastrinae</taxon>
        <taxon>Cotesia</taxon>
    </lineage>
</organism>
<comment type="subunit">
    <text evidence="1">Forms a complex composed of PDGFRL, TNK2 and GRB2.</text>
</comment>
<feature type="chain" id="PRO_5035288410" description="Platelet-derived growth factor receptor-like protein" evidence="4">
    <location>
        <begin position="21"/>
        <end position="1907"/>
    </location>
</feature>
<dbReference type="PROSITE" id="PS50835">
    <property type="entry name" value="IG_LIKE"/>
    <property type="match status" value="5"/>
</dbReference>
<dbReference type="InterPro" id="IPR003598">
    <property type="entry name" value="Ig_sub2"/>
</dbReference>
<feature type="domain" description="Ig-like" evidence="5">
    <location>
        <begin position="440"/>
        <end position="532"/>
    </location>
</feature>
<dbReference type="OrthoDB" id="3256376at2759"/>
<feature type="domain" description="Ig-like" evidence="5">
    <location>
        <begin position="576"/>
        <end position="673"/>
    </location>
</feature>
<protein>
    <recommendedName>
        <fullName evidence="2">Platelet-derived growth factor receptor-like protein</fullName>
    </recommendedName>
</protein>
<feature type="domain" description="Ig-like" evidence="5">
    <location>
        <begin position="1437"/>
        <end position="1524"/>
    </location>
</feature>
<evidence type="ECO:0000313" key="7">
    <source>
        <dbReference type="Proteomes" id="UP000786811"/>
    </source>
</evidence>
<evidence type="ECO:0000256" key="2">
    <source>
        <dbReference type="ARBA" id="ARBA00019671"/>
    </source>
</evidence>
<dbReference type="InterPro" id="IPR036179">
    <property type="entry name" value="Ig-like_dom_sf"/>
</dbReference>
<dbReference type="PANTHER" id="PTHR15360:SF4">
    <property type="entry name" value="PROTEIN KINASE DOMAIN-CONTAINING PROTEIN"/>
    <property type="match status" value="1"/>
</dbReference>
<evidence type="ECO:0000256" key="4">
    <source>
        <dbReference type="SAM" id="SignalP"/>
    </source>
</evidence>
<dbReference type="Proteomes" id="UP000786811">
    <property type="component" value="Unassembled WGS sequence"/>
</dbReference>
<feature type="compositionally biased region" description="Polar residues" evidence="3">
    <location>
        <begin position="523"/>
        <end position="545"/>
    </location>
</feature>
<gene>
    <name evidence="6" type="ORF">HICCMSTLAB_LOCUS2890</name>
</gene>
<evidence type="ECO:0000313" key="6">
    <source>
        <dbReference type="EMBL" id="CAG5078960.1"/>
    </source>
</evidence>
<feature type="signal peptide" evidence="4">
    <location>
        <begin position="1"/>
        <end position="20"/>
    </location>
</feature>
<dbReference type="InterPro" id="IPR003599">
    <property type="entry name" value="Ig_sub"/>
</dbReference>
<dbReference type="Gene3D" id="2.60.40.10">
    <property type="entry name" value="Immunoglobulins"/>
    <property type="match status" value="10"/>
</dbReference>
<dbReference type="EMBL" id="CAJNRD030001117">
    <property type="protein sequence ID" value="CAG5078960.1"/>
    <property type="molecule type" value="Genomic_DNA"/>
</dbReference>
<feature type="region of interest" description="Disordered" evidence="3">
    <location>
        <begin position="518"/>
        <end position="571"/>
    </location>
</feature>
<dbReference type="InterPro" id="IPR013098">
    <property type="entry name" value="Ig_I-set"/>
</dbReference>
<proteinExistence type="predicted"/>
<keyword evidence="7" id="KW-1185">Reference proteome</keyword>
<dbReference type="SMART" id="SM00408">
    <property type="entry name" value="IGc2"/>
    <property type="match status" value="6"/>
</dbReference>
<evidence type="ECO:0000256" key="3">
    <source>
        <dbReference type="SAM" id="MobiDB-lite"/>
    </source>
</evidence>
<feature type="domain" description="Ig-like" evidence="5">
    <location>
        <begin position="1765"/>
        <end position="1859"/>
    </location>
</feature>
<comment type="caution">
    <text evidence="6">The sequence shown here is derived from an EMBL/GenBank/DDBJ whole genome shotgun (WGS) entry which is preliminary data.</text>
</comment>
<feature type="compositionally biased region" description="Polar residues" evidence="3">
    <location>
        <begin position="675"/>
        <end position="685"/>
    </location>
</feature>
<dbReference type="PANTHER" id="PTHR15360">
    <property type="entry name" value="PLATELET-DERIVED GROWTH FACTOR RECEPTOR LIKE"/>
    <property type="match status" value="1"/>
</dbReference>
<reference evidence="6" key="1">
    <citation type="submission" date="2021-04" db="EMBL/GenBank/DDBJ databases">
        <authorList>
            <person name="Chebbi M.A.C M."/>
        </authorList>
    </citation>
    <scope>NUCLEOTIDE SEQUENCE</scope>
</reference>
<evidence type="ECO:0000256" key="1">
    <source>
        <dbReference type="ARBA" id="ARBA00011360"/>
    </source>
</evidence>
<keyword evidence="4" id="KW-0732">Signal</keyword>
<keyword evidence="6" id="KW-0675">Receptor</keyword>
<evidence type="ECO:0000259" key="5">
    <source>
        <dbReference type="PROSITE" id="PS50835"/>
    </source>
</evidence>
<feature type="region of interest" description="Disordered" evidence="3">
    <location>
        <begin position="675"/>
        <end position="1455"/>
    </location>
</feature>
<dbReference type="Pfam" id="PF07679">
    <property type="entry name" value="I-set"/>
    <property type="match status" value="2"/>
</dbReference>
<feature type="non-terminal residue" evidence="6">
    <location>
        <position position="1"/>
    </location>
</feature>
<dbReference type="SMART" id="SM00409">
    <property type="entry name" value="IG"/>
    <property type="match status" value="6"/>
</dbReference>
<dbReference type="InterPro" id="IPR007110">
    <property type="entry name" value="Ig-like_dom"/>
</dbReference>
<name>A0A8J2H6R4_COTCN</name>
<feature type="domain" description="Ig-like" evidence="5">
    <location>
        <begin position="236"/>
        <end position="335"/>
    </location>
</feature>
<sequence>VRMFSKRFILLLINICLCSSELTISPSNDIKINEGEKLEISCTASEAVDFIYPKHIEGVITRSTAETSDERVNGLAKFILKRANLVFGDSGWYGCVEKSKNQPEPSFGSLDVTPYNYDKTDVKWIYVTVNSTQHLLHDIPFLSKNANGEYVLLKKEDDDVILPCRLTSADYSVKLYNSIDNTPIDSFEYDPKKGITLKKIKKDSILQYNCHAEKKDGTKSEPKKFKIEIIDFSENPVITSNVLSFMEIGRNFSMECTSLVSKYESYVLDWTVPQTDRIIKTVRPNSNVTVGNEKLSYHRVNLQLTIINVVKEDFGNYECRLYKYASVETAKINLTPHEQKHVEISLKGSNSVVIESGAPYTWILDINAYPLPELHWVHPQGNSIPLQAKFRSFQVNDEKFSLDFTKTQFTIDDLGTHTIVAKSSDIQKTVTFKVLAHTSPKVMEVKQNEACLAKEATIFECQAKGYPVSEITWNCVDDKGVIENDAEFMVLKTDPKEFEVSSVVEVKKCPQRSVVCKAHNKNGDNSMTKQISNQAPAQGTDQSGSDGCPLVEKPKKNENVNPPGGDLSQKKTEVLPKIVEIEPIKKTYKLFETVKLSCQASGEPRPTITWEYWNHHNELVQNVKNTSEDPKATSDETLVTSVATIQIVTPGHVKCKAENKLGKDSKVEKIDIETSQIEGQHSSGQPPAATIPVTGGKGPTNSVVEATTKKAEASQIEGQHSSGQPPAATIPVTGGKGPTNSVVEATTKKAEASQIEGQHSSGQPPAATIPVTGGKGPTNSVVEATTKKAEASQIEGQHSSGQPPAATIPVTGGKGPTNSVVEATTKKAEASQIEGQHSSGQPPAATIPVTGGKGPTNSVVEATTKKAEASQIEGQHSSGQPPAATIPVTGGKGPTNSVVEATTKKAEASQIEGQHSSGQPPAATIPVTGGKGPTNSVVEATTKKAEASQIEGQHSSGQPPAATIPVTGGKGPTNSVVEATTKKAEASQIEGQHSSGQPPAATIPVTGGKGPTNSVVEATTKKAEASQIEGQHSSGQPPAATIPVTGGKGPTNSVVEATTKKAEASQIEGQHSSGQPPAATIPVTGGKGPTNSVVEATTKKAEASQIEGQHSSGQPPAATIPVTGGKGPTNSVVEATTKKAEASQIEGQHSSGQPPAATIPVTGGKGPTNSVVEATTKKAEASQIEGQHSSGQPPAATIPVTGGKGPTNSVVEATTKKAEASQIEGQHSSGQPPAATIPVTGGKGPTNSVVEATTKKAEASQIEGQHSSGQPPAATIPVTGGKGPTNSVVEATTKKAEASQIEGQHSSGQPPAATIPVTGGKGPTNSVVEATTKKAEASQIEGQHSSGQPPAATIPVTGGKGPTNSVVEATTKKAEASQIEGQHSSGQPPAATIPVTGGKGPTNSVVEATTKKAEASGPVSEKPDSKNKPASTEQAKPKAKPEDVDPFSLGTDDQKINATKGDTVTMHCNASTSIFGDDIKWYNTSNVLATSGKVEIKETKESPLHSSHLTIKDIQLWDKGDYSCEGTKRDGSAVRKIYHVHVNGSLCCVLCFSYLAVIDNIAGIFYVIAVIPSSGCLHSKLWIKIPIFLSVCLSELTIAPSGDIEVNEGEPLEITCTASEEVDFFYPKNIPDLAATSSVSIVNETENGTSKFIFKRSKTVFGDSGWYGCVEASKNQPKLDLEESDDVLLPCRPTSAHYNVKFYSLNNSKPIDSEYDPKRGIIIRNIQKDSPLNYYCLAVGNNGVMKEKKEFVIKITGETPADKVPKFSTKGLTHMEIGKKFSVECLVRFWNHNNYFLDWVTPRSTSWTSKNLTTIQNYSFEDRILDNRLVSLELTIENVASEDFGEYQCRLYEYASVVTGKINLQPHATPIIIEEEEEQKQTTYSTNDVATFQCRAIGDPEPDITRE</sequence>
<dbReference type="InterPro" id="IPR013783">
    <property type="entry name" value="Ig-like_fold"/>
</dbReference>
<accession>A0A8J2H6R4</accession>
<dbReference type="InterPro" id="IPR042495">
    <property type="entry name" value="PDGFRL"/>
</dbReference>